<reference evidence="2 3" key="1">
    <citation type="submission" date="2014-08" db="EMBL/GenBank/DDBJ databases">
        <authorList>
            <person name="Moulin Lionel"/>
        </authorList>
    </citation>
    <scope>NUCLEOTIDE SEQUENCE [LARGE SCALE GENOMIC DNA]</scope>
</reference>
<feature type="transmembrane region" description="Helical" evidence="1">
    <location>
        <begin position="140"/>
        <end position="157"/>
    </location>
</feature>
<feature type="transmembrane region" description="Helical" evidence="1">
    <location>
        <begin position="169"/>
        <end position="193"/>
    </location>
</feature>
<accession>A0A090EXS8</accession>
<proteinExistence type="predicted"/>
<feature type="transmembrane region" description="Helical" evidence="1">
    <location>
        <begin position="37"/>
        <end position="58"/>
    </location>
</feature>
<protein>
    <recommendedName>
        <fullName evidence="4">Transporter</fullName>
    </recommendedName>
</protein>
<evidence type="ECO:0008006" key="4">
    <source>
        <dbReference type="Google" id="ProtNLM"/>
    </source>
</evidence>
<keyword evidence="1" id="KW-1133">Transmembrane helix</keyword>
<dbReference type="EMBL" id="CCNB01000010">
    <property type="protein sequence ID" value="CDX34180.1"/>
    <property type="molecule type" value="Genomic_DNA"/>
</dbReference>
<keyword evidence="1" id="KW-0472">Membrane</keyword>
<feature type="transmembrane region" description="Helical" evidence="1">
    <location>
        <begin position="78"/>
        <end position="97"/>
    </location>
</feature>
<dbReference type="AlphaFoldDB" id="A0A090EXS8"/>
<dbReference type="Proteomes" id="UP000046373">
    <property type="component" value="Unassembled WGS sequence"/>
</dbReference>
<keyword evidence="1" id="KW-0812">Transmembrane</keyword>
<evidence type="ECO:0000313" key="2">
    <source>
        <dbReference type="EMBL" id="CDX34180.1"/>
    </source>
</evidence>
<feature type="transmembrane region" description="Helical" evidence="1">
    <location>
        <begin position="109"/>
        <end position="134"/>
    </location>
</feature>
<gene>
    <name evidence="2" type="ORF">MPLDJ20_180034</name>
</gene>
<sequence length="203" mass="21344">MTMLSADETYASLAGAWRLMFGKADGLRLLDLSADGFWNSFFAIVVAAPALIVGWVGIANEIGDPDAFAGRLGMLIRLATVDLGSWVLPLVALALVAPRAGIGGRFVHYVVASNWTSAIIAWLMLPSALLRLFLPSSSEITSLVSLVLFALSMVLTWRMTNATIGKGAAVGTAVFVGMFIASLLVLFGLQALLGIDIPDSTTG</sequence>
<evidence type="ECO:0000256" key="1">
    <source>
        <dbReference type="SAM" id="Phobius"/>
    </source>
</evidence>
<organism evidence="2 3">
    <name type="scientific">Mesorhizobium plurifarium</name>
    <dbReference type="NCBI Taxonomy" id="69974"/>
    <lineage>
        <taxon>Bacteria</taxon>
        <taxon>Pseudomonadati</taxon>
        <taxon>Pseudomonadota</taxon>
        <taxon>Alphaproteobacteria</taxon>
        <taxon>Hyphomicrobiales</taxon>
        <taxon>Phyllobacteriaceae</taxon>
        <taxon>Mesorhizobium</taxon>
    </lineage>
</organism>
<name>A0A090EXS8_MESPL</name>
<evidence type="ECO:0000313" key="3">
    <source>
        <dbReference type="Proteomes" id="UP000046373"/>
    </source>
</evidence>